<accession>A6DJA0</accession>
<organism evidence="1 2">
    <name type="scientific">Lentisphaera araneosa HTCC2155</name>
    <dbReference type="NCBI Taxonomy" id="313628"/>
    <lineage>
        <taxon>Bacteria</taxon>
        <taxon>Pseudomonadati</taxon>
        <taxon>Lentisphaerota</taxon>
        <taxon>Lentisphaeria</taxon>
        <taxon>Lentisphaerales</taxon>
        <taxon>Lentisphaeraceae</taxon>
        <taxon>Lentisphaera</taxon>
    </lineage>
</organism>
<dbReference type="AlphaFoldDB" id="A6DJA0"/>
<dbReference type="Proteomes" id="UP000004947">
    <property type="component" value="Unassembled WGS sequence"/>
</dbReference>
<dbReference type="EMBL" id="ABCK01000005">
    <property type="protein sequence ID" value="EDM28536.1"/>
    <property type="molecule type" value="Genomic_DNA"/>
</dbReference>
<dbReference type="STRING" id="313628.LNTAR_11486"/>
<evidence type="ECO:0000313" key="2">
    <source>
        <dbReference type="Proteomes" id="UP000004947"/>
    </source>
</evidence>
<evidence type="ECO:0008006" key="3">
    <source>
        <dbReference type="Google" id="ProtNLM"/>
    </source>
</evidence>
<comment type="caution">
    <text evidence="1">The sequence shown here is derived from an EMBL/GenBank/DDBJ whole genome shotgun (WGS) entry which is preliminary data.</text>
</comment>
<keyword evidence="2" id="KW-1185">Reference proteome</keyword>
<proteinExistence type="predicted"/>
<sequence>MREKLIATIQKLNCDNEPGTIQTSENYDIHINEKEWSPQSPLIKCPSWFSNILKSVPLSGLFFLAPEPEEQYMEEHTFLELTGWNNVLKNYPFFIPAMVNAKHYPIAESGYGYLVIEQDASPYDPIYRWDGSGMEYQKAFNSFSDLLDSIEN</sequence>
<gene>
    <name evidence="1" type="ORF">LNTAR_11486</name>
</gene>
<dbReference type="RefSeq" id="WP_007277972.1">
    <property type="nucleotide sequence ID" value="NZ_ABCK01000005.1"/>
</dbReference>
<reference evidence="1 2" key="1">
    <citation type="journal article" date="2010" name="J. Bacteriol.">
        <title>Genome sequence of Lentisphaera araneosa HTCC2155T, the type species of the order Lentisphaerales in the phylum Lentisphaerae.</title>
        <authorList>
            <person name="Thrash J.C."/>
            <person name="Cho J.C."/>
            <person name="Vergin K.L."/>
            <person name="Morris R.M."/>
            <person name="Giovannoni S.J."/>
        </authorList>
    </citation>
    <scope>NUCLEOTIDE SEQUENCE [LARGE SCALE GENOMIC DNA]</scope>
    <source>
        <strain evidence="1 2">HTCC2155</strain>
    </source>
</reference>
<dbReference type="InterPro" id="IPR037883">
    <property type="entry name" value="Knr4/Smi1-like_sf"/>
</dbReference>
<dbReference type="SUPFAM" id="SSF160631">
    <property type="entry name" value="SMI1/KNR4-like"/>
    <property type="match status" value="1"/>
</dbReference>
<evidence type="ECO:0000313" key="1">
    <source>
        <dbReference type="EMBL" id="EDM28536.1"/>
    </source>
</evidence>
<protein>
    <recommendedName>
        <fullName evidence="3">Knr4/Smi1-like domain-containing protein</fullName>
    </recommendedName>
</protein>
<name>A6DJA0_9BACT</name>